<evidence type="ECO:0000313" key="1">
    <source>
        <dbReference type="EMBL" id="SDS30260.1"/>
    </source>
</evidence>
<reference evidence="1 2" key="1">
    <citation type="submission" date="2016-10" db="EMBL/GenBank/DDBJ databases">
        <authorList>
            <person name="de Groot N.N."/>
        </authorList>
    </citation>
    <scope>NUCLEOTIDE SEQUENCE [LARGE SCALE GENOMIC DNA]</scope>
    <source>
        <strain evidence="1 2">DSM 22024</strain>
    </source>
</reference>
<sequence>MAGKDVVQVAGPPSIGGVLTVGVDLAAEPAKTAVAWIDWSPEAASVRRLTLGSDDALVLEALREADKAGIDCPFGWPGPFVDFVTAHKNGDVADPHEFAGREGRRRLALRTTDLFTYDRTGLMPLSVAADRIGHTAMRCAGLLAQLARDGQSVDRSGAGAVVEVYPAASLKRWGLPSRGYKRARNVDSLGASVDALLAAAPWLSLGNCENLCRRSDDAFDAVVAAMTARAVSQGLVEPLPDEHASVARSEGWIALPATSVDALRP</sequence>
<dbReference type="InterPro" id="IPR007362">
    <property type="entry name" value="DUF429"/>
</dbReference>
<proteinExistence type="predicted"/>
<dbReference type="Pfam" id="PF04250">
    <property type="entry name" value="DUF429"/>
    <property type="match status" value="1"/>
</dbReference>
<keyword evidence="2" id="KW-1185">Reference proteome</keyword>
<dbReference type="EMBL" id="LT629732">
    <property type="protein sequence ID" value="SDS30260.1"/>
    <property type="molecule type" value="Genomic_DNA"/>
</dbReference>
<dbReference type="AlphaFoldDB" id="A0A1H1R3P6"/>
<accession>A0A1H1R3P6</accession>
<name>A0A1H1R3P6_9ACTN</name>
<dbReference type="Proteomes" id="UP000198983">
    <property type="component" value="Chromosome I"/>
</dbReference>
<organism evidence="1 2">
    <name type="scientific">Actinopolymorpha singaporensis</name>
    <dbReference type="NCBI Taxonomy" id="117157"/>
    <lineage>
        <taxon>Bacteria</taxon>
        <taxon>Bacillati</taxon>
        <taxon>Actinomycetota</taxon>
        <taxon>Actinomycetes</taxon>
        <taxon>Propionibacteriales</taxon>
        <taxon>Actinopolymorphaceae</taxon>
        <taxon>Actinopolymorpha</taxon>
    </lineage>
</organism>
<gene>
    <name evidence="1" type="ORF">SAMN04489717_2261</name>
</gene>
<protein>
    <recommendedName>
        <fullName evidence="3">DUF429 domain-containing protein</fullName>
    </recommendedName>
</protein>
<evidence type="ECO:0000313" key="2">
    <source>
        <dbReference type="Proteomes" id="UP000198983"/>
    </source>
</evidence>
<dbReference type="STRING" id="117157.SAMN04489717_2261"/>
<evidence type="ECO:0008006" key="3">
    <source>
        <dbReference type="Google" id="ProtNLM"/>
    </source>
</evidence>